<dbReference type="Gene3D" id="1.10.3210.10">
    <property type="entry name" value="Hypothetical protein af1432"/>
    <property type="match status" value="1"/>
</dbReference>
<comment type="caution">
    <text evidence="3">The sequence shown here is derived from an EMBL/GenBank/DDBJ whole genome shotgun (WGS) entry which is preliminary data.</text>
</comment>
<evidence type="ECO:0000313" key="3">
    <source>
        <dbReference type="EMBL" id="MSU05987.1"/>
    </source>
</evidence>
<feature type="transmembrane region" description="Helical" evidence="1">
    <location>
        <begin position="362"/>
        <end position="379"/>
    </location>
</feature>
<protein>
    <submittedName>
        <fullName evidence="3">HDIG domain-containing protein</fullName>
    </submittedName>
</protein>
<dbReference type="InterPro" id="IPR003607">
    <property type="entry name" value="HD/PDEase_dom"/>
</dbReference>
<keyword evidence="4" id="KW-1185">Reference proteome</keyword>
<dbReference type="PANTHER" id="PTHR36442:SF1">
    <property type="entry name" value="CYCLIC-DI-AMP PHOSPHODIESTERASE PGPH"/>
    <property type="match status" value="1"/>
</dbReference>
<dbReference type="CDD" id="cd00077">
    <property type="entry name" value="HDc"/>
    <property type="match status" value="1"/>
</dbReference>
<sequence>MDLNGDREKFAKINSKAKAFLCFLFLVLICLGISLPFLVSKESLNEIKTIRQYVPGELSDEDVIAPFDLTFIDEVATQEAKANASKAVLPIFTYSLSKTSLVESRCNNLINSLKDGSNKTYDFLIKEGINDFALFSLYDALSQKEQNQALLLFKDCVQYMMGIGIYSSYDIDKITKEGYTSINSYIPTSINFEVKGAVLNTDNLITEETLYEQFILWLAKYNIEFSPSLLNFVYNALNDVIDNNIIYDESETARMRDLAASEVDTITHQIKEGDFLIKKDTIVTEQALRTIDIINSSNAKLDFVKIFGQVVFFSVVTLAAIYYFFSSISRSYRIAQYTFIFIIGVILSIIATYFVYRFVDSQYISQAIPFLFIPLLLTHITNRKRYGFTVGILFICYLSFLPDSDLVRFFYMVFVLEVSLLFVRFGVTRLDVIYQAFYSSISAMFITVIFHFIGKTSYAYLLNEILVIVMNICFSYMLLAITLPLLEYFLNIPTVFRLHELCLADTPVLSRLRSQAVGTFNHVNNVSDMAYHAAKEIGVNSELARVGGLYHDIGKGDHPEYFIENQKDKNVHDDMKVTLSAAVIKSHVKSGVEKGKEMGLPQEVIDIIDQHHGNDLIQYFYNLAVKEAENSAVPYTVNEEDFRYNSDIPQTPEAAIVMLADCFEAASRTIKKPTTQRYEKLATSIFNNKINGGQLNDSKLTLTDLEKIKKVFVHDAFGRDHQRIEYNKDDNK</sequence>
<keyword evidence="1" id="KW-0472">Membrane</keyword>
<feature type="domain" description="HD" evidence="2">
    <location>
        <begin position="519"/>
        <end position="666"/>
    </location>
</feature>
<proteinExistence type="predicted"/>
<dbReference type="Pfam" id="PF07698">
    <property type="entry name" value="7TM-7TMR_HD"/>
    <property type="match status" value="1"/>
</dbReference>
<evidence type="ECO:0000313" key="4">
    <source>
        <dbReference type="Proteomes" id="UP000460549"/>
    </source>
</evidence>
<dbReference type="EMBL" id="VUNN01000005">
    <property type="protein sequence ID" value="MSU05987.1"/>
    <property type="molecule type" value="Genomic_DNA"/>
</dbReference>
<feature type="transmembrane region" description="Helical" evidence="1">
    <location>
        <begin position="306"/>
        <end position="325"/>
    </location>
</feature>
<dbReference type="Pfam" id="PF01966">
    <property type="entry name" value="HD"/>
    <property type="match status" value="1"/>
</dbReference>
<evidence type="ECO:0000256" key="1">
    <source>
        <dbReference type="SAM" id="Phobius"/>
    </source>
</evidence>
<keyword evidence="1" id="KW-0812">Transmembrane</keyword>
<keyword evidence="1" id="KW-1133">Transmembrane helix</keyword>
<feature type="transmembrane region" description="Helical" evidence="1">
    <location>
        <begin position="337"/>
        <end position="356"/>
    </location>
</feature>
<feature type="transmembrane region" description="Helical" evidence="1">
    <location>
        <begin position="465"/>
        <end position="490"/>
    </location>
</feature>
<dbReference type="InterPro" id="IPR011621">
    <property type="entry name" value="Metal-dep_PHydrolase_7TM_intra"/>
</dbReference>
<reference evidence="3 4" key="1">
    <citation type="submission" date="2019-08" db="EMBL/GenBank/DDBJ databases">
        <title>In-depth cultivation of the pig gut microbiome towards novel bacterial diversity and tailored functional studies.</title>
        <authorList>
            <person name="Wylensek D."/>
            <person name="Hitch T.C.A."/>
            <person name="Clavel T."/>
        </authorList>
    </citation>
    <scope>NUCLEOTIDE SEQUENCE [LARGE SCALE GENOMIC DNA]</scope>
    <source>
        <strain evidence="3 4">NM-380-WT-3C1</strain>
    </source>
</reference>
<organism evidence="3 4">
    <name type="scientific">Bullifex porci</name>
    <dbReference type="NCBI Taxonomy" id="2606638"/>
    <lineage>
        <taxon>Bacteria</taxon>
        <taxon>Pseudomonadati</taxon>
        <taxon>Spirochaetota</taxon>
        <taxon>Spirochaetia</taxon>
        <taxon>Spirochaetales</taxon>
        <taxon>Spirochaetaceae</taxon>
        <taxon>Bullifex</taxon>
    </lineage>
</organism>
<dbReference type="SMART" id="SM00471">
    <property type="entry name" value="HDc"/>
    <property type="match status" value="1"/>
</dbReference>
<dbReference type="InterPro" id="IPR011624">
    <property type="entry name" value="Metal-dep_PHydrolase_7TM_extra"/>
</dbReference>
<dbReference type="PANTHER" id="PTHR36442">
    <property type="entry name" value="CYCLIC-DI-AMP PHOSPHODIESTERASE PGPH"/>
    <property type="match status" value="1"/>
</dbReference>
<dbReference type="NCBIfam" id="TIGR00277">
    <property type="entry name" value="HDIG"/>
    <property type="match status" value="1"/>
</dbReference>
<dbReference type="InterPro" id="IPR006674">
    <property type="entry name" value="HD_domain"/>
</dbReference>
<dbReference type="Pfam" id="PF07697">
    <property type="entry name" value="7TMR-HDED"/>
    <property type="match status" value="1"/>
</dbReference>
<accession>A0A7X2PC11</accession>
<dbReference type="RefSeq" id="WP_154424948.1">
    <property type="nucleotide sequence ID" value="NZ_VUNN01000005.1"/>
</dbReference>
<feature type="transmembrane region" description="Helical" evidence="1">
    <location>
        <begin position="408"/>
        <end position="425"/>
    </location>
</feature>
<dbReference type="AlphaFoldDB" id="A0A7X2PC11"/>
<name>A0A7X2PC11_9SPIO</name>
<dbReference type="Proteomes" id="UP000460549">
    <property type="component" value="Unassembled WGS sequence"/>
</dbReference>
<evidence type="ECO:0000259" key="2">
    <source>
        <dbReference type="PROSITE" id="PS51831"/>
    </source>
</evidence>
<dbReference type="PROSITE" id="PS51831">
    <property type="entry name" value="HD"/>
    <property type="match status" value="1"/>
</dbReference>
<feature type="transmembrane region" description="Helical" evidence="1">
    <location>
        <begin position="432"/>
        <end position="453"/>
    </location>
</feature>
<dbReference type="InterPro" id="IPR006675">
    <property type="entry name" value="HDIG_dom"/>
</dbReference>
<dbReference type="InterPro" id="IPR052722">
    <property type="entry name" value="PgpH_phosphodiesterase"/>
</dbReference>
<feature type="transmembrane region" description="Helical" evidence="1">
    <location>
        <begin position="20"/>
        <end position="39"/>
    </location>
</feature>
<gene>
    <name evidence="3" type="ORF">FYJ80_04230</name>
</gene>
<dbReference type="SUPFAM" id="SSF109604">
    <property type="entry name" value="HD-domain/PDEase-like"/>
    <property type="match status" value="1"/>
</dbReference>